<accession>A0ABD3LZX2</accession>
<dbReference type="InterPro" id="IPR036065">
    <property type="entry name" value="BolA-like_sf"/>
</dbReference>
<comment type="similarity">
    <text evidence="1">Belongs to the BolA/IbaG family.</text>
</comment>
<proteinExistence type="inferred from homology"/>
<keyword evidence="3" id="KW-1185">Reference proteome</keyword>
<dbReference type="Pfam" id="PF01722">
    <property type="entry name" value="BolA"/>
    <property type="match status" value="1"/>
</dbReference>
<evidence type="ECO:0000256" key="1">
    <source>
        <dbReference type="RuleBase" id="RU003860"/>
    </source>
</evidence>
<evidence type="ECO:0000313" key="2">
    <source>
        <dbReference type="EMBL" id="KAL3756957.1"/>
    </source>
</evidence>
<sequence>MMSTDGQDGNNDVSIVETCRLKIAKALDTQDVKVIGAYDDPNGSHISIEVASALFEGKRPVQRQQLVYKALWEGM</sequence>
<protein>
    <submittedName>
        <fullName evidence="2">Uncharacterized protein</fullName>
    </submittedName>
</protein>
<evidence type="ECO:0000313" key="3">
    <source>
        <dbReference type="Proteomes" id="UP001530293"/>
    </source>
</evidence>
<dbReference type="AlphaFoldDB" id="A0ABD3LZX2"/>
<comment type="caution">
    <text evidence="2">The sequence shown here is derived from an EMBL/GenBank/DDBJ whole genome shotgun (WGS) entry which is preliminary data.</text>
</comment>
<dbReference type="Proteomes" id="UP001530293">
    <property type="component" value="Unassembled WGS sequence"/>
</dbReference>
<dbReference type="Gene3D" id="3.30.300.90">
    <property type="entry name" value="BolA-like"/>
    <property type="match status" value="1"/>
</dbReference>
<reference evidence="2 3" key="1">
    <citation type="submission" date="2024-10" db="EMBL/GenBank/DDBJ databases">
        <title>Updated reference genomes for cyclostephanoid diatoms.</title>
        <authorList>
            <person name="Roberts W.R."/>
            <person name="Alverson A.J."/>
        </authorList>
    </citation>
    <scope>NUCLEOTIDE SEQUENCE [LARGE SCALE GENOMIC DNA]</scope>
    <source>
        <strain evidence="2 3">AJA232-27</strain>
    </source>
</reference>
<name>A0ABD3LZX2_9STRA</name>
<dbReference type="EMBL" id="JALLBG020000283">
    <property type="protein sequence ID" value="KAL3756957.1"/>
    <property type="molecule type" value="Genomic_DNA"/>
</dbReference>
<dbReference type="PIRSF" id="PIRSF003113">
    <property type="entry name" value="BolA"/>
    <property type="match status" value="1"/>
</dbReference>
<organism evidence="2 3">
    <name type="scientific">Discostella pseudostelligera</name>
    <dbReference type="NCBI Taxonomy" id="259834"/>
    <lineage>
        <taxon>Eukaryota</taxon>
        <taxon>Sar</taxon>
        <taxon>Stramenopiles</taxon>
        <taxon>Ochrophyta</taxon>
        <taxon>Bacillariophyta</taxon>
        <taxon>Coscinodiscophyceae</taxon>
        <taxon>Thalassiosirophycidae</taxon>
        <taxon>Stephanodiscales</taxon>
        <taxon>Stephanodiscaceae</taxon>
        <taxon>Discostella</taxon>
    </lineage>
</organism>
<gene>
    <name evidence="2" type="ORF">ACHAWU_007336</name>
</gene>
<dbReference type="InterPro" id="IPR002634">
    <property type="entry name" value="BolA"/>
</dbReference>
<dbReference type="SUPFAM" id="SSF82657">
    <property type="entry name" value="BolA-like"/>
    <property type="match status" value="1"/>
</dbReference>